<comment type="caution">
    <text evidence="1">The sequence shown here is derived from an EMBL/GenBank/DDBJ whole genome shotgun (WGS) entry which is preliminary data.</text>
</comment>
<proteinExistence type="predicted"/>
<name>A0A365XZV7_9BACT</name>
<organism evidence="1 2">
    <name type="scientific">Chitinophaga flava</name>
    <dbReference type="NCBI Taxonomy" id="2259036"/>
    <lineage>
        <taxon>Bacteria</taxon>
        <taxon>Pseudomonadati</taxon>
        <taxon>Bacteroidota</taxon>
        <taxon>Chitinophagia</taxon>
        <taxon>Chitinophagales</taxon>
        <taxon>Chitinophagaceae</taxon>
        <taxon>Chitinophaga</taxon>
    </lineage>
</organism>
<evidence type="ECO:0000313" key="2">
    <source>
        <dbReference type="Proteomes" id="UP000253410"/>
    </source>
</evidence>
<dbReference type="SUPFAM" id="SSF55486">
    <property type="entry name" value="Metalloproteases ('zincins'), catalytic domain"/>
    <property type="match status" value="1"/>
</dbReference>
<dbReference type="EMBL" id="QFFJ01000001">
    <property type="protein sequence ID" value="RBL91790.1"/>
    <property type="molecule type" value="Genomic_DNA"/>
</dbReference>
<dbReference type="GO" id="GO:0008237">
    <property type="term" value="F:metallopeptidase activity"/>
    <property type="evidence" value="ECO:0007669"/>
    <property type="project" value="InterPro"/>
</dbReference>
<dbReference type="InterPro" id="IPR024079">
    <property type="entry name" value="MetalloPept_cat_dom_sf"/>
</dbReference>
<protein>
    <submittedName>
        <fullName evidence="1">Uncharacterized protein</fullName>
    </submittedName>
</protein>
<gene>
    <name evidence="1" type="ORF">DF182_04065</name>
</gene>
<reference evidence="1 2" key="1">
    <citation type="submission" date="2018-05" db="EMBL/GenBank/DDBJ databases">
        <title>Chitinophaga sp. K3CV102501T nov., isolated from isolated from a monsoon evergreen broad-leaved forest soil.</title>
        <authorList>
            <person name="Lv Y."/>
        </authorList>
    </citation>
    <scope>NUCLEOTIDE SEQUENCE [LARGE SCALE GENOMIC DNA]</scope>
    <source>
        <strain evidence="1 2">GDMCC 1.1325</strain>
    </source>
</reference>
<accession>A0A365XZV7</accession>
<keyword evidence="2" id="KW-1185">Reference proteome</keyword>
<evidence type="ECO:0000313" key="1">
    <source>
        <dbReference type="EMBL" id="RBL91790.1"/>
    </source>
</evidence>
<dbReference type="OrthoDB" id="908912at2"/>
<sequence>MLLIRTNVLKQWRKRMPYLEKKSINTKPSPMKQKIIFSILLLWLGKSHAQQPCDTSYTTDTRILVAYTDKVTDPNPLKSMIQPSIDNMNLAYKNSGINHNARLVRAVRINYTETNDLMKSLYDFREGVVHGTGPFGQLKDLRRCYHADVCVLITKDGKPTGIGWEIGVNRDNAVCAMTSFLLVPRFTMAHEIGHLYGCRHEVALDPNNYPFPYGHGYVFTKLKDKQGHYLHTVMAYGSVANNGVTTYPIPYFSTPNLTYMGLPLGTASKEDNARVINERYSTLKGPVLREAITIDKPDLIKRNQTAEIIAIKQLNHIAGVSYTMEANSTTVFNLQVTSDTDRIILRPGFHAKAGSYFKAQICK</sequence>
<dbReference type="Proteomes" id="UP000253410">
    <property type="component" value="Unassembled WGS sequence"/>
</dbReference>
<dbReference type="AlphaFoldDB" id="A0A365XZV7"/>
<dbReference type="Gene3D" id="3.40.390.10">
    <property type="entry name" value="Collagenase (Catalytic Domain)"/>
    <property type="match status" value="1"/>
</dbReference>
<dbReference type="Pfam" id="PF13688">
    <property type="entry name" value="Reprolysin_5"/>
    <property type="match status" value="1"/>
</dbReference>